<dbReference type="RefSeq" id="WP_243795608.1">
    <property type="nucleotide sequence ID" value="NZ_CP094669.1"/>
</dbReference>
<feature type="domain" description="Histidine kinase" evidence="5">
    <location>
        <begin position="1"/>
        <end position="65"/>
    </location>
</feature>
<dbReference type="PANTHER" id="PTHR43047">
    <property type="entry name" value="TWO-COMPONENT HISTIDINE PROTEIN KINASE"/>
    <property type="match status" value="1"/>
</dbReference>
<dbReference type="InterPro" id="IPR004358">
    <property type="entry name" value="Sig_transdc_His_kin-like_C"/>
</dbReference>
<dbReference type="PROSITE" id="PS50109">
    <property type="entry name" value="HIS_KIN"/>
    <property type="match status" value="1"/>
</dbReference>
<evidence type="ECO:0000259" key="5">
    <source>
        <dbReference type="PROSITE" id="PS50109"/>
    </source>
</evidence>
<sequence length="65" mass="7286">MDSTPSKLHHTLFDKFNSSRRAGLQGETTTGLGLFIAKQIVELHGGHIWLESREQEGTTFFIEIA</sequence>
<evidence type="ECO:0000313" key="7">
    <source>
        <dbReference type="Proteomes" id="UP000831113"/>
    </source>
</evidence>
<dbReference type="Pfam" id="PF02518">
    <property type="entry name" value="HATPase_c"/>
    <property type="match status" value="1"/>
</dbReference>
<dbReference type="CDD" id="cd00075">
    <property type="entry name" value="HATPase"/>
    <property type="match status" value="1"/>
</dbReference>
<proteinExistence type="predicted"/>
<dbReference type="InterPro" id="IPR003594">
    <property type="entry name" value="HATPase_dom"/>
</dbReference>
<accession>A0ABY4CSU8</accession>
<evidence type="ECO:0000256" key="2">
    <source>
        <dbReference type="ARBA" id="ARBA00012438"/>
    </source>
</evidence>
<protein>
    <recommendedName>
        <fullName evidence="2">histidine kinase</fullName>
        <ecNumber evidence="2">2.7.13.3</ecNumber>
    </recommendedName>
</protein>
<keyword evidence="4" id="KW-0418">Kinase</keyword>
<keyword evidence="7" id="KW-1185">Reference proteome</keyword>
<keyword evidence="6" id="KW-0067">ATP-binding</keyword>
<dbReference type="GO" id="GO:0005524">
    <property type="term" value="F:ATP binding"/>
    <property type="evidence" value="ECO:0007669"/>
    <property type="project" value="UniProtKB-KW"/>
</dbReference>
<dbReference type="SUPFAM" id="SSF55874">
    <property type="entry name" value="ATPase domain of HSP90 chaperone/DNA topoisomerase II/histidine kinase"/>
    <property type="match status" value="1"/>
</dbReference>
<keyword evidence="3" id="KW-0808">Transferase</keyword>
<dbReference type="PANTHER" id="PTHR43047:SF72">
    <property type="entry name" value="OSMOSENSING HISTIDINE PROTEIN KINASE SLN1"/>
    <property type="match status" value="1"/>
</dbReference>
<dbReference type="EMBL" id="CP094669">
    <property type="protein sequence ID" value="UOG73340.1"/>
    <property type="molecule type" value="Genomic_DNA"/>
</dbReference>
<dbReference type="Gene3D" id="3.30.565.10">
    <property type="entry name" value="Histidine kinase-like ATPase, C-terminal domain"/>
    <property type="match status" value="1"/>
</dbReference>
<evidence type="ECO:0000313" key="6">
    <source>
        <dbReference type="EMBL" id="UOG73340.1"/>
    </source>
</evidence>
<dbReference type="PRINTS" id="PR00344">
    <property type="entry name" value="BCTRLSENSOR"/>
</dbReference>
<dbReference type="InterPro" id="IPR005467">
    <property type="entry name" value="His_kinase_dom"/>
</dbReference>
<name>A0ABY4CSU8_9BACT</name>
<evidence type="ECO:0000256" key="1">
    <source>
        <dbReference type="ARBA" id="ARBA00000085"/>
    </source>
</evidence>
<evidence type="ECO:0000256" key="4">
    <source>
        <dbReference type="ARBA" id="ARBA00022777"/>
    </source>
</evidence>
<gene>
    <name evidence="6" type="ORF">MTX78_14535</name>
</gene>
<dbReference type="Proteomes" id="UP000831113">
    <property type="component" value="Chromosome"/>
</dbReference>
<comment type="catalytic activity">
    <reaction evidence="1">
        <text>ATP + protein L-histidine = ADP + protein N-phospho-L-histidine.</text>
        <dbReference type="EC" id="2.7.13.3"/>
    </reaction>
</comment>
<dbReference type="InterPro" id="IPR036890">
    <property type="entry name" value="HATPase_C_sf"/>
</dbReference>
<organism evidence="6 7">
    <name type="scientific">Hymenobacter tibetensis</name>
    <dbReference type="NCBI Taxonomy" id="497967"/>
    <lineage>
        <taxon>Bacteria</taxon>
        <taxon>Pseudomonadati</taxon>
        <taxon>Bacteroidota</taxon>
        <taxon>Cytophagia</taxon>
        <taxon>Cytophagales</taxon>
        <taxon>Hymenobacteraceae</taxon>
        <taxon>Hymenobacter</taxon>
    </lineage>
</organism>
<reference evidence="6 7" key="1">
    <citation type="submission" date="2022-03" db="EMBL/GenBank/DDBJ databases">
        <title>Hymenobactersp. isolated from the air.</title>
        <authorList>
            <person name="Won M."/>
            <person name="Kwon S.-W."/>
        </authorList>
    </citation>
    <scope>NUCLEOTIDE SEQUENCE [LARGE SCALE GENOMIC DNA]</scope>
    <source>
        <strain evidence="6 7">KACC 21982</strain>
    </source>
</reference>
<evidence type="ECO:0000256" key="3">
    <source>
        <dbReference type="ARBA" id="ARBA00022679"/>
    </source>
</evidence>
<keyword evidence="6" id="KW-0547">Nucleotide-binding</keyword>
<dbReference type="EC" id="2.7.13.3" evidence="2"/>